<dbReference type="GO" id="GO:0006313">
    <property type="term" value="P:DNA transposition"/>
    <property type="evidence" value="ECO:0007669"/>
    <property type="project" value="InterPro"/>
</dbReference>
<feature type="domain" description="Transposase IS4-like" evidence="7">
    <location>
        <begin position="145"/>
        <end position="321"/>
    </location>
</feature>
<evidence type="ECO:0000256" key="4">
    <source>
        <dbReference type="ARBA" id="ARBA00023125"/>
    </source>
</evidence>
<keyword evidence="10" id="KW-1185">Reference proteome</keyword>
<evidence type="ECO:0000256" key="6">
    <source>
        <dbReference type="SAM" id="MobiDB-lite"/>
    </source>
</evidence>
<comment type="function">
    <text evidence="1">Involved in the transposition of the insertion sequence IS5.</text>
</comment>
<evidence type="ECO:0000256" key="1">
    <source>
        <dbReference type="ARBA" id="ARBA00003544"/>
    </source>
</evidence>
<comment type="caution">
    <text evidence="9">The sequence shown here is derived from an EMBL/GenBank/DDBJ whole genome shotgun (WGS) entry which is preliminary data.</text>
</comment>
<accession>A0AA90NNY6</accession>
<dbReference type="PANTHER" id="PTHR35604">
    <property type="entry name" value="TRANSPOSASE INSH FOR INSERTION SEQUENCE ELEMENT IS5A-RELATED"/>
    <property type="match status" value="1"/>
</dbReference>
<dbReference type="Proteomes" id="UP001178148">
    <property type="component" value="Unassembled WGS sequence"/>
</dbReference>
<dbReference type="Pfam" id="PF05598">
    <property type="entry name" value="DUF772"/>
    <property type="match status" value="1"/>
</dbReference>
<reference evidence="9 10" key="1">
    <citation type="journal article" date="2023" name="bioRxiv">
        <title>An intranuclear bacterial parasite of deep-sea mussels expresses apoptosis inhibitors acquired from its host.</title>
        <authorList>
            <person name="Gonzalez Porras M.A."/>
            <person name="Assie A."/>
            <person name="Tietjen M."/>
            <person name="Violette M."/>
            <person name="Kleiner M."/>
            <person name="Gruber-Vodicka H."/>
            <person name="Dubilier N."/>
            <person name="Leisch N."/>
        </authorList>
    </citation>
    <scope>NUCLEOTIDE SEQUENCE [LARGE SCALE GENOMIC DNA]</scope>
    <source>
        <strain evidence="9">IAP13</strain>
    </source>
</reference>
<dbReference type="EMBL" id="JASXSV010000044">
    <property type="protein sequence ID" value="MDP0590318.1"/>
    <property type="molecule type" value="Genomic_DNA"/>
</dbReference>
<comment type="similarity">
    <text evidence="2">Belongs to the transposase 11 family.</text>
</comment>
<dbReference type="GO" id="GO:0003677">
    <property type="term" value="F:DNA binding"/>
    <property type="evidence" value="ECO:0007669"/>
    <property type="project" value="UniProtKB-KW"/>
</dbReference>
<dbReference type="PANTHER" id="PTHR35604:SF2">
    <property type="entry name" value="TRANSPOSASE INSH FOR INSERTION SEQUENCE ELEMENT IS5A-RELATED"/>
    <property type="match status" value="1"/>
</dbReference>
<evidence type="ECO:0000259" key="8">
    <source>
        <dbReference type="Pfam" id="PF05598"/>
    </source>
</evidence>
<gene>
    <name evidence="9" type="ORF">QS748_14470</name>
</gene>
<dbReference type="NCBIfam" id="NF033581">
    <property type="entry name" value="transpos_IS5_4"/>
    <property type="match status" value="1"/>
</dbReference>
<feature type="region of interest" description="Disordered" evidence="6">
    <location>
        <begin position="159"/>
        <end position="186"/>
    </location>
</feature>
<dbReference type="InterPro" id="IPR002559">
    <property type="entry name" value="Transposase_11"/>
</dbReference>
<keyword evidence="4" id="KW-0238">DNA-binding</keyword>
<evidence type="ECO:0000256" key="2">
    <source>
        <dbReference type="ARBA" id="ARBA00010075"/>
    </source>
</evidence>
<keyword evidence="3" id="KW-0815">Transposition</keyword>
<evidence type="ECO:0000256" key="3">
    <source>
        <dbReference type="ARBA" id="ARBA00022578"/>
    </source>
</evidence>
<evidence type="ECO:0000256" key="5">
    <source>
        <dbReference type="ARBA" id="ARBA00023172"/>
    </source>
</evidence>
<evidence type="ECO:0000259" key="7">
    <source>
        <dbReference type="Pfam" id="PF01609"/>
    </source>
</evidence>
<dbReference type="Pfam" id="PF01609">
    <property type="entry name" value="DDE_Tnp_1"/>
    <property type="match status" value="1"/>
</dbReference>
<dbReference type="InterPro" id="IPR008490">
    <property type="entry name" value="Transposase_InsH_N"/>
</dbReference>
<keyword evidence="5" id="KW-0233">DNA recombination</keyword>
<sequence length="333" mass="38288">MPFGEIRAWKNLKQRSLADSMLIDHDAVKELDSVYELIDWARLEHHLKDIHSSSRGEKAWPPLMMFKALLLQSWYKLSDSALEKQLARDLLFRRFIALDISESVPDHSTFWRFRQKLDKLLLMDKLLQEINSQLIDKGLYIKSGGISIVDASVIEAKQCRPNKDKDKHSTQDPDAKWNVKAGSDGKSKSTYGYKAHINVDEDGLIKSIGYTAGNIHDSNCFTELLDGEESSVYADSAYSSKKHSEWLDDRNIDNRIIRRAYRNKPLTEHDKCFNRLHSGVRCTVERVFGVLKLHYGMAKARYLGLSRNRTRFEIMCVAHNIKRGLSIQQASCV</sequence>
<proteinExistence type="inferred from homology"/>
<evidence type="ECO:0000313" key="10">
    <source>
        <dbReference type="Proteomes" id="UP001178148"/>
    </source>
</evidence>
<dbReference type="InterPro" id="IPR047959">
    <property type="entry name" value="Transpos_IS5"/>
</dbReference>
<protein>
    <submittedName>
        <fullName evidence="9">IS5 family transposase</fullName>
    </submittedName>
</protein>
<name>A0AA90NNY6_9GAMM</name>
<organism evidence="9 10">
    <name type="scientific">Candidatus Endonucleibacter bathymodioli</name>
    <dbReference type="NCBI Taxonomy" id="539814"/>
    <lineage>
        <taxon>Bacteria</taxon>
        <taxon>Pseudomonadati</taxon>
        <taxon>Pseudomonadota</taxon>
        <taxon>Gammaproteobacteria</taxon>
        <taxon>Oceanospirillales</taxon>
        <taxon>Endozoicomonadaceae</taxon>
        <taxon>Candidatus Endonucleibacter</taxon>
    </lineage>
</organism>
<evidence type="ECO:0000313" key="9">
    <source>
        <dbReference type="EMBL" id="MDP0590318.1"/>
    </source>
</evidence>
<feature type="domain" description="Transposase InsH N-terminal" evidence="8">
    <location>
        <begin position="30"/>
        <end position="116"/>
    </location>
</feature>
<dbReference type="GO" id="GO:0004803">
    <property type="term" value="F:transposase activity"/>
    <property type="evidence" value="ECO:0007669"/>
    <property type="project" value="InterPro"/>
</dbReference>
<dbReference type="AlphaFoldDB" id="A0AA90NNY6"/>